<evidence type="ECO:0000313" key="5">
    <source>
        <dbReference type="Proteomes" id="UP000377798"/>
    </source>
</evidence>
<reference evidence="4 5" key="1">
    <citation type="submission" date="2019-02" db="EMBL/GenBank/DDBJ databases">
        <authorList>
            <consortium name="Pathogen Informatics"/>
        </authorList>
    </citation>
    <scope>NUCLEOTIDE SEQUENCE [LARGE SCALE GENOMIC DNA]</scope>
    <source>
        <strain evidence="4 5">3012STDY7089603</strain>
    </source>
</reference>
<organism evidence="4 5">
    <name type="scientific">Urinicoccus massiliensis</name>
    <dbReference type="NCBI Taxonomy" id="1723382"/>
    <lineage>
        <taxon>Bacteria</taxon>
        <taxon>Bacillati</taxon>
        <taxon>Bacillota</taxon>
        <taxon>Tissierellia</taxon>
        <taxon>Tissierellales</taxon>
        <taxon>Peptoniphilaceae</taxon>
        <taxon>Urinicoccus</taxon>
    </lineage>
</organism>
<evidence type="ECO:0000256" key="2">
    <source>
        <dbReference type="ARBA" id="ARBA00022884"/>
    </source>
</evidence>
<dbReference type="CDD" id="cd09294">
    <property type="entry name" value="SmpB"/>
    <property type="match status" value="1"/>
</dbReference>
<dbReference type="InterPro" id="IPR000037">
    <property type="entry name" value="SsrA-bd_prot"/>
</dbReference>
<dbReference type="NCBIfam" id="TIGR00086">
    <property type="entry name" value="smpB"/>
    <property type="match status" value="1"/>
</dbReference>
<dbReference type="GO" id="GO:0070930">
    <property type="term" value="P:trans-translation-dependent protein tagging"/>
    <property type="evidence" value="ECO:0007669"/>
    <property type="project" value="TreeGrafter"/>
</dbReference>
<dbReference type="EMBL" id="CAACYI010000001">
    <property type="protein sequence ID" value="VFB16947.1"/>
    <property type="molecule type" value="Genomic_DNA"/>
</dbReference>
<dbReference type="PANTHER" id="PTHR30308:SF2">
    <property type="entry name" value="SSRA-BINDING PROTEIN"/>
    <property type="match status" value="1"/>
</dbReference>
<accession>A0A8H2QYI4</accession>
<dbReference type="InterPro" id="IPR023620">
    <property type="entry name" value="SmpB"/>
</dbReference>
<dbReference type="Pfam" id="PF01668">
    <property type="entry name" value="SmpB"/>
    <property type="match status" value="1"/>
</dbReference>
<dbReference type="SUPFAM" id="SSF74982">
    <property type="entry name" value="Small protein B (SmpB)"/>
    <property type="match status" value="1"/>
</dbReference>
<evidence type="ECO:0000313" key="4">
    <source>
        <dbReference type="EMBL" id="VFB16947.1"/>
    </source>
</evidence>
<comment type="function">
    <text evidence="3">Required for rescue of stalled ribosomes mediated by trans-translation. Binds to transfer-messenger RNA (tmRNA), required for stable association of tmRNA with ribosomes. tmRNA and SmpB together mimic tRNA shape, replacing the anticodon stem-loop with SmpB. tmRNA is encoded by the ssrA gene; the 2 termini fold to resemble tRNA(Ala) and it encodes a 'tag peptide', a short internal open reading frame. During trans-translation Ala-aminoacylated tmRNA acts like a tRNA, entering the A-site of stalled ribosomes, displacing the stalled mRNA. The ribosome then switches to translate the ORF on the tmRNA; the nascent peptide is terminated with the 'tag peptide' encoded by the tmRNA and targeted for degradation. The ribosome is freed to recommence translation, which seems to be the essential function of trans-translation.</text>
</comment>
<keyword evidence="5" id="KW-1185">Reference proteome</keyword>
<dbReference type="GO" id="GO:0005829">
    <property type="term" value="C:cytosol"/>
    <property type="evidence" value="ECO:0007669"/>
    <property type="project" value="TreeGrafter"/>
</dbReference>
<evidence type="ECO:0000256" key="1">
    <source>
        <dbReference type="ARBA" id="ARBA00022490"/>
    </source>
</evidence>
<comment type="subcellular location">
    <subcellularLocation>
        <location evidence="3">Cytoplasm</location>
    </subcellularLocation>
    <text evidence="3">The tmRNA-SmpB complex associates with stalled 70S ribosomes.</text>
</comment>
<keyword evidence="1 3" id="KW-0963">Cytoplasm</keyword>
<dbReference type="RefSeq" id="WP_034440932.1">
    <property type="nucleotide sequence ID" value="NZ_CAACYI010000001.1"/>
</dbReference>
<keyword evidence="2 3" id="KW-0694">RNA-binding</keyword>
<gene>
    <name evidence="3 4" type="primary">smpB</name>
    <name evidence="4" type="ORF">NCTC13150_01523</name>
</gene>
<comment type="similarity">
    <text evidence="3">Belongs to the SmpB family.</text>
</comment>
<dbReference type="InterPro" id="IPR020081">
    <property type="entry name" value="SsrA-bd_prot_CS"/>
</dbReference>
<dbReference type="Gene3D" id="2.40.280.10">
    <property type="match status" value="1"/>
</dbReference>
<comment type="caution">
    <text evidence="4">The sequence shown here is derived from an EMBL/GenBank/DDBJ whole genome shotgun (WGS) entry which is preliminary data.</text>
</comment>
<evidence type="ECO:0000256" key="3">
    <source>
        <dbReference type="HAMAP-Rule" id="MF_00023"/>
    </source>
</evidence>
<dbReference type="AlphaFoldDB" id="A0A8H2QYI4"/>
<dbReference type="Proteomes" id="UP000377798">
    <property type="component" value="Unassembled WGS sequence"/>
</dbReference>
<dbReference type="GO" id="GO:0070929">
    <property type="term" value="P:trans-translation"/>
    <property type="evidence" value="ECO:0007669"/>
    <property type="project" value="UniProtKB-UniRule"/>
</dbReference>
<dbReference type="PROSITE" id="PS01317">
    <property type="entry name" value="SSRP"/>
    <property type="match status" value="1"/>
</dbReference>
<proteinExistence type="inferred from homology"/>
<sequence length="154" mass="17849">MAKKKTKKTNELASNRKARHDYFIEDSLEAGLVLVGTEVKSIRKGSVSLADAYASIHKDEVYVENMHIAPYEEGNRFNVDPLRKRKLLLHKKEIQKLKKSLDQKGKTLVPLKLYLVRGRVKMELGLAQGKKLYDKRQALREKEVNKKLRDLTKY</sequence>
<dbReference type="PANTHER" id="PTHR30308">
    <property type="entry name" value="TMRNA-BINDING COMPONENT OF TRANS-TRANSLATION TAGGING COMPLEX"/>
    <property type="match status" value="1"/>
</dbReference>
<dbReference type="GO" id="GO:0003723">
    <property type="term" value="F:RNA binding"/>
    <property type="evidence" value="ECO:0007669"/>
    <property type="project" value="UniProtKB-UniRule"/>
</dbReference>
<dbReference type="NCBIfam" id="NF003843">
    <property type="entry name" value="PRK05422.1"/>
    <property type="match status" value="1"/>
</dbReference>
<name>A0A8H2QYI4_9FIRM</name>
<dbReference type="HAMAP" id="MF_00023">
    <property type="entry name" value="SmpB"/>
    <property type="match status" value="1"/>
</dbReference>
<protein>
    <recommendedName>
        <fullName evidence="3">SsrA-binding protein</fullName>
    </recommendedName>
    <alternativeName>
        <fullName evidence="3">Small protein B</fullName>
    </alternativeName>
</protein>